<gene>
    <name evidence="2" type="ORF">ACFSX9_14155</name>
</gene>
<dbReference type="PANTHER" id="PTHR37309:SF1">
    <property type="entry name" value="SLR0284 PROTEIN"/>
    <property type="match status" value="1"/>
</dbReference>
<feature type="transmembrane region" description="Helical" evidence="1">
    <location>
        <begin position="88"/>
        <end position="111"/>
    </location>
</feature>
<organism evidence="2 3">
    <name type="scientific">Flavobacterium ardleyense</name>
    <dbReference type="NCBI Taxonomy" id="2038737"/>
    <lineage>
        <taxon>Bacteria</taxon>
        <taxon>Pseudomonadati</taxon>
        <taxon>Bacteroidota</taxon>
        <taxon>Flavobacteriia</taxon>
        <taxon>Flavobacteriales</taxon>
        <taxon>Flavobacteriaceae</taxon>
        <taxon>Flavobacterium</taxon>
    </lineage>
</organism>
<keyword evidence="1" id="KW-0472">Membrane</keyword>
<dbReference type="Proteomes" id="UP001597549">
    <property type="component" value="Unassembled WGS sequence"/>
</dbReference>
<keyword evidence="1" id="KW-0812">Transmembrane</keyword>
<feature type="transmembrane region" description="Helical" evidence="1">
    <location>
        <begin position="7"/>
        <end position="27"/>
    </location>
</feature>
<dbReference type="RefSeq" id="WP_379808822.1">
    <property type="nucleotide sequence ID" value="NZ_JBHUOL010000022.1"/>
</dbReference>
<evidence type="ECO:0000313" key="2">
    <source>
        <dbReference type="EMBL" id="MFD2909878.1"/>
    </source>
</evidence>
<feature type="transmembrane region" description="Helical" evidence="1">
    <location>
        <begin position="33"/>
        <end position="55"/>
    </location>
</feature>
<comment type="caution">
    <text evidence="2">The sequence shown here is derived from an EMBL/GenBank/DDBJ whole genome shotgun (WGS) entry which is preliminary data.</text>
</comment>
<dbReference type="EMBL" id="JBHUOL010000022">
    <property type="protein sequence ID" value="MFD2909878.1"/>
    <property type="molecule type" value="Genomic_DNA"/>
</dbReference>
<dbReference type="PANTHER" id="PTHR37309">
    <property type="entry name" value="SLR0284 PROTEIN"/>
    <property type="match status" value="1"/>
</dbReference>
<keyword evidence="1" id="KW-1133">Transmembrane helix</keyword>
<sequence>MNLLIRLLVSTIIVFALAYFLPGVHVADMSTALLVAVVLGLLNTFLKPILVILTIPVTILTLGLFLLVINAFIIMLCAYFIREFTVDGFITALIFSVLMSISQSVLNGLFVSEK</sequence>
<dbReference type="InterPro" id="IPR007165">
    <property type="entry name" value="Phage_holin_4_2"/>
</dbReference>
<dbReference type="Pfam" id="PF04020">
    <property type="entry name" value="Phage_holin_4_2"/>
    <property type="match status" value="1"/>
</dbReference>
<evidence type="ECO:0000256" key="1">
    <source>
        <dbReference type="SAM" id="Phobius"/>
    </source>
</evidence>
<protein>
    <submittedName>
        <fullName evidence="2">Phage holin family protein</fullName>
    </submittedName>
</protein>
<accession>A0ABW5ZCE7</accession>
<proteinExistence type="predicted"/>
<keyword evidence="3" id="KW-1185">Reference proteome</keyword>
<reference evidence="3" key="1">
    <citation type="journal article" date="2019" name="Int. J. Syst. Evol. Microbiol.">
        <title>The Global Catalogue of Microorganisms (GCM) 10K type strain sequencing project: providing services to taxonomists for standard genome sequencing and annotation.</title>
        <authorList>
            <consortium name="The Broad Institute Genomics Platform"/>
            <consortium name="The Broad Institute Genome Sequencing Center for Infectious Disease"/>
            <person name="Wu L."/>
            <person name="Ma J."/>
        </authorList>
    </citation>
    <scope>NUCLEOTIDE SEQUENCE [LARGE SCALE GENOMIC DNA]</scope>
    <source>
        <strain evidence="3">KCTC 52644</strain>
    </source>
</reference>
<name>A0ABW5ZCE7_9FLAO</name>
<evidence type="ECO:0000313" key="3">
    <source>
        <dbReference type="Proteomes" id="UP001597549"/>
    </source>
</evidence>
<feature type="transmembrane region" description="Helical" evidence="1">
    <location>
        <begin position="62"/>
        <end position="82"/>
    </location>
</feature>